<gene>
    <name evidence="2" type="ORF">QO001_002201</name>
</gene>
<protein>
    <submittedName>
        <fullName evidence="2">Uncharacterized protein</fullName>
    </submittedName>
</protein>
<feature type="region of interest" description="Disordered" evidence="1">
    <location>
        <begin position="97"/>
        <end position="129"/>
    </location>
</feature>
<dbReference type="Proteomes" id="UP001223420">
    <property type="component" value="Unassembled WGS sequence"/>
</dbReference>
<comment type="caution">
    <text evidence="2">The sequence shown here is derived from an EMBL/GenBank/DDBJ whole genome shotgun (WGS) entry which is preliminary data.</text>
</comment>
<feature type="compositionally biased region" description="Polar residues" evidence="1">
    <location>
        <begin position="106"/>
        <end position="129"/>
    </location>
</feature>
<evidence type="ECO:0000313" key="3">
    <source>
        <dbReference type="Proteomes" id="UP001223420"/>
    </source>
</evidence>
<evidence type="ECO:0000256" key="1">
    <source>
        <dbReference type="SAM" id="MobiDB-lite"/>
    </source>
</evidence>
<dbReference type="EMBL" id="JAUSWL010000003">
    <property type="protein sequence ID" value="MDQ0543275.1"/>
    <property type="molecule type" value="Genomic_DNA"/>
</dbReference>
<evidence type="ECO:0000313" key="2">
    <source>
        <dbReference type="EMBL" id="MDQ0543275.1"/>
    </source>
</evidence>
<proteinExistence type="predicted"/>
<organism evidence="2 3">
    <name type="scientific">Methylobacterium brachiatum</name>
    <dbReference type="NCBI Taxonomy" id="269660"/>
    <lineage>
        <taxon>Bacteria</taxon>
        <taxon>Pseudomonadati</taxon>
        <taxon>Pseudomonadota</taxon>
        <taxon>Alphaproteobacteria</taxon>
        <taxon>Hyphomicrobiales</taxon>
        <taxon>Methylobacteriaceae</taxon>
        <taxon>Methylobacterium</taxon>
    </lineage>
</organism>
<name>A0AAJ1TLQ4_9HYPH</name>
<sequence>MSADPRPQPAILTLGGKSWTVRPLTLRQVEVLEPLVARGSGESPFAYGLAVVSAALVRDHEADIAGLRDLEATSADLAEATRAVLILAGYLPGADPGEARAAQGAASISTPSTDGSAPSLDGPSTPSEI</sequence>
<accession>A0AAJ1TLQ4</accession>
<dbReference type="RefSeq" id="WP_230366090.1">
    <property type="nucleotide sequence ID" value="NZ_JAJALK010000004.1"/>
</dbReference>
<dbReference type="AlphaFoldDB" id="A0AAJ1TLQ4"/>
<reference evidence="2" key="1">
    <citation type="submission" date="2023-07" db="EMBL/GenBank/DDBJ databases">
        <title>Genomic Encyclopedia of Type Strains, Phase IV (KMG-IV): sequencing the most valuable type-strain genomes for metagenomic binning, comparative biology and taxonomic classification.</title>
        <authorList>
            <person name="Goeker M."/>
        </authorList>
    </citation>
    <scope>NUCLEOTIDE SEQUENCE</scope>
    <source>
        <strain evidence="2">DSM 19569</strain>
    </source>
</reference>